<dbReference type="PANTHER" id="PTHR19134:SF531">
    <property type="entry name" value="TYROSINE-PROTEIN PHOSPHATASE LAR"/>
    <property type="match status" value="1"/>
</dbReference>
<dbReference type="CDD" id="cd00047">
    <property type="entry name" value="PTPc"/>
    <property type="match status" value="2"/>
</dbReference>
<dbReference type="InterPro" id="IPR003595">
    <property type="entry name" value="Tyr_Pase_cat"/>
</dbReference>
<reference evidence="8" key="1">
    <citation type="submission" date="2023-03" db="EMBL/GenBank/DDBJ databases">
        <authorList>
            <person name="Steffen K."/>
            <person name="Cardenas P."/>
        </authorList>
    </citation>
    <scope>NUCLEOTIDE SEQUENCE</scope>
</reference>
<feature type="domain" description="Tyrosine specific protein phosphatases" evidence="6">
    <location>
        <begin position="316"/>
        <end position="387"/>
    </location>
</feature>
<feature type="domain" description="Tyrosine specific protein phosphatases" evidence="6">
    <location>
        <begin position="708"/>
        <end position="782"/>
    </location>
</feature>
<evidence type="ECO:0000313" key="9">
    <source>
        <dbReference type="Proteomes" id="UP001174909"/>
    </source>
</evidence>
<keyword evidence="1" id="KW-0904">Protein phosphatase</keyword>
<sequence length="1009" mass="113808">MEGERVVFRVKVSGVPHPKLTWYHNGVEVAADYSRELGEDGTLSMPSAESKHSGVYKLLAVNRAGSMEKEVKLFVKREGEPSPFVARKQISFSPILVDNFGQYVASGHDNDNRVFRDQYTELDRDADHPKTIGTSQELKLLNRFGNITVYDNNRIALRPIEGHADCQRDFINACYVDVGHLFPHNAILTDPPTHTHHHQGYKFRNKFIATQGPLPKTVVDFWRLVWQEKPPTIVMVTNLKEGTKIKCQQYWPASGTRNFGPFQVTISEEQTLADYTTRTLLYRYLKGSSERALKVTQFHFTAWPDHGVPDYATPILAFHKKIRKQHRPSKGPLLVHCSAGVGRTGTLITIDRVLDQIAKEKMVDVAGVVQHLRGQRMKMVQNPEQYIFIHDAILEAVTCGDTQIGASDLRRSIQILSRRDPKTSMTGFESQFKASFSCHLPHQVLEQVSPRPDQVPREKALDNPTKNRSDDFLPGDRWRVVLKGETEDYIHAVAVNGYKQQRAFIIAQSPMQSTARDFWKTVYDRKCGVLVMLCDLVESGKDVCYKYWPSSGVQQVGEYTIDMLGEEKLEGFTIRTFGVLHKKTNKSHQVQQIHIQGWRPDGQCSNLGTITAVIGEVTKIQQRTGNNPILVHCSDTASRSGMFCAIATTIERCKTEGVVDVFQVVKALRVQKPGAVRTVLVGSSRSSLRVTHFHFTAWPDHGVPDYATPILAFHKRVVKEHPTGKGPIMVHCSAGVGRTGTFITIDHVLEQLGKENVVDIPGVINKIRHQRMKLVQTVDQYIFIHNAILESVTCGDTQIASSDLRRAIQQMGDKGFAHQFAVLEQMSQRPDEVTANFAARNPDRNRSQEFLPADKWRVALRGDHPDYINAVFINVSNRNLNSWLQAAESFIIAQSPMQSTARDFWKMVYDRKCGVVVMLCADLVESGKETCYQYWPSSGTLTVGEFKVDLLGEELMDNSVLKTLSVTHSEVVKALRVQKPGAVRTVMQYKTIFEAVLVFLDSFDTYANF</sequence>
<dbReference type="FunFam" id="3.90.190.10:FF:000185">
    <property type="entry name" value="Predicted protein"/>
    <property type="match status" value="1"/>
</dbReference>
<dbReference type="Pfam" id="PF00102">
    <property type="entry name" value="Y_phosphatase"/>
    <property type="match status" value="4"/>
</dbReference>
<comment type="catalytic activity">
    <reaction evidence="3">
        <text>O-phospho-L-tyrosyl-[protein] + H2O = L-tyrosyl-[protein] + phosphate</text>
        <dbReference type="Rhea" id="RHEA:10684"/>
        <dbReference type="Rhea" id="RHEA-COMP:10136"/>
        <dbReference type="Rhea" id="RHEA-COMP:20101"/>
        <dbReference type="ChEBI" id="CHEBI:15377"/>
        <dbReference type="ChEBI" id="CHEBI:43474"/>
        <dbReference type="ChEBI" id="CHEBI:46858"/>
        <dbReference type="ChEBI" id="CHEBI:61978"/>
        <dbReference type="EC" id="3.1.3.48"/>
    </reaction>
</comment>
<organism evidence="8 9">
    <name type="scientific">Geodia barretti</name>
    <name type="common">Barrett's horny sponge</name>
    <dbReference type="NCBI Taxonomy" id="519541"/>
    <lineage>
        <taxon>Eukaryota</taxon>
        <taxon>Metazoa</taxon>
        <taxon>Porifera</taxon>
        <taxon>Demospongiae</taxon>
        <taxon>Heteroscleromorpha</taxon>
        <taxon>Tetractinellida</taxon>
        <taxon>Astrophorina</taxon>
        <taxon>Geodiidae</taxon>
        <taxon>Geodia</taxon>
    </lineage>
</organism>
<gene>
    <name evidence="8" type="ORF">GBAR_LOCUS16255</name>
</gene>
<evidence type="ECO:0000256" key="3">
    <source>
        <dbReference type="ARBA" id="ARBA00051722"/>
    </source>
</evidence>
<dbReference type="InterPro" id="IPR013783">
    <property type="entry name" value="Ig-like_fold"/>
</dbReference>
<feature type="domain" description="Tyrosine-protein phosphatase" evidence="5">
    <location>
        <begin position="816"/>
        <end position="989"/>
    </location>
</feature>
<dbReference type="InterPro" id="IPR000242">
    <property type="entry name" value="PTP_cat"/>
</dbReference>
<keyword evidence="1" id="KW-0378">Hydrolase</keyword>
<dbReference type="Gene3D" id="2.60.40.10">
    <property type="entry name" value="Immunoglobulins"/>
    <property type="match status" value="1"/>
</dbReference>
<dbReference type="InterPro" id="IPR007110">
    <property type="entry name" value="Ig-like_dom"/>
</dbReference>
<dbReference type="SUPFAM" id="SSF52799">
    <property type="entry name" value="(Phosphotyrosine protein) phosphatases II"/>
    <property type="match status" value="4"/>
</dbReference>
<dbReference type="InterPro" id="IPR050348">
    <property type="entry name" value="Protein-Tyr_Phosphatase"/>
</dbReference>
<dbReference type="PANTHER" id="PTHR19134">
    <property type="entry name" value="RECEPTOR-TYPE TYROSINE-PROTEIN PHOSPHATASE"/>
    <property type="match status" value="1"/>
</dbReference>
<dbReference type="Pfam" id="PF07679">
    <property type="entry name" value="I-set"/>
    <property type="match status" value="1"/>
</dbReference>
<accession>A0AA35SG25</accession>
<dbReference type="Proteomes" id="UP001174909">
    <property type="component" value="Unassembled WGS sequence"/>
</dbReference>
<dbReference type="InterPro" id="IPR000387">
    <property type="entry name" value="Tyr_Pase_dom"/>
</dbReference>
<dbReference type="EMBL" id="CASHTH010002340">
    <property type="protein sequence ID" value="CAI8028518.1"/>
    <property type="molecule type" value="Genomic_DNA"/>
</dbReference>
<feature type="compositionally biased region" description="Basic and acidic residues" evidence="4">
    <location>
        <begin position="454"/>
        <end position="469"/>
    </location>
</feature>
<dbReference type="InterPro" id="IPR036179">
    <property type="entry name" value="Ig-like_dom_sf"/>
</dbReference>
<evidence type="ECO:0000259" key="6">
    <source>
        <dbReference type="PROSITE" id="PS50056"/>
    </source>
</evidence>
<dbReference type="PROSITE" id="PS50056">
    <property type="entry name" value="TYR_PHOSPHATASE_2"/>
    <property type="match status" value="3"/>
</dbReference>
<keyword evidence="2 8" id="KW-0675">Receptor</keyword>
<dbReference type="InterPro" id="IPR016130">
    <property type="entry name" value="Tyr_Pase_AS"/>
</dbReference>
<dbReference type="PROSITE" id="PS50055">
    <property type="entry name" value="TYR_PHOSPHATASE_PTP"/>
    <property type="match status" value="3"/>
</dbReference>
<evidence type="ECO:0000259" key="7">
    <source>
        <dbReference type="PROSITE" id="PS50835"/>
    </source>
</evidence>
<feature type="domain" description="Tyrosine-protein phosphatase" evidence="5">
    <location>
        <begin position="463"/>
        <end position="791"/>
    </location>
</feature>
<name>A0AA35SG25_GEOBA</name>
<dbReference type="GO" id="GO:0004725">
    <property type="term" value="F:protein tyrosine phosphatase activity"/>
    <property type="evidence" value="ECO:0007669"/>
    <property type="project" value="UniProtKB-EC"/>
</dbReference>
<dbReference type="SUPFAM" id="SSF48726">
    <property type="entry name" value="Immunoglobulin"/>
    <property type="match status" value="1"/>
</dbReference>
<comment type="caution">
    <text evidence="8">The sequence shown here is derived from an EMBL/GenBank/DDBJ whole genome shotgun (WGS) entry which is preliminary data.</text>
</comment>
<feature type="domain" description="Tyrosine-protein phosphatase" evidence="5">
    <location>
        <begin position="115"/>
        <end position="396"/>
    </location>
</feature>
<dbReference type="InterPro" id="IPR029021">
    <property type="entry name" value="Prot-tyrosine_phosphatase-like"/>
</dbReference>
<protein>
    <submittedName>
        <fullName evidence="8">Receptor-type tyrosine-protein phosphatase alpha</fullName>
    </submittedName>
</protein>
<dbReference type="Gene3D" id="3.90.190.10">
    <property type="entry name" value="Protein tyrosine phosphatase superfamily"/>
    <property type="match status" value="4"/>
</dbReference>
<evidence type="ECO:0000256" key="1">
    <source>
        <dbReference type="ARBA" id="ARBA00022912"/>
    </source>
</evidence>
<dbReference type="PROSITE" id="PS50835">
    <property type="entry name" value="IG_LIKE"/>
    <property type="match status" value="1"/>
</dbReference>
<evidence type="ECO:0000313" key="8">
    <source>
        <dbReference type="EMBL" id="CAI8028518.1"/>
    </source>
</evidence>
<evidence type="ECO:0000256" key="4">
    <source>
        <dbReference type="SAM" id="MobiDB-lite"/>
    </source>
</evidence>
<feature type="region of interest" description="Disordered" evidence="4">
    <location>
        <begin position="449"/>
        <end position="469"/>
    </location>
</feature>
<dbReference type="PROSITE" id="PS00383">
    <property type="entry name" value="TYR_PHOSPHATASE_1"/>
    <property type="match status" value="2"/>
</dbReference>
<keyword evidence="9" id="KW-1185">Reference proteome</keyword>
<evidence type="ECO:0000256" key="2">
    <source>
        <dbReference type="ARBA" id="ARBA00023170"/>
    </source>
</evidence>
<dbReference type="SMART" id="SM00194">
    <property type="entry name" value="PTPc"/>
    <property type="match status" value="3"/>
</dbReference>
<feature type="domain" description="Tyrosine specific protein phosphatases" evidence="6">
    <location>
        <begin position="611"/>
        <end position="678"/>
    </location>
</feature>
<dbReference type="AlphaFoldDB" id="A0AA35SG25"/>
<evidence type="ECO:0000259" key="5">
    <source>
        <dbReference type="PROSITE" id="PS50055"/>
    </source>
</evidence>
<dbReference type="PRINTS" id="PR00700">
    <property type="entry name" value="PRTYPHPHTASE"/>
</dbReference>
<dbReference type="InterPro" id="IPR013098">
    <property type="entry name" value="Ig_I-set"/>
</dbReference>
<dbReference type="SMART" id="SM00404">
    <property type="entry name" value="PTPc_motif"/>
    <property type="match status" value="3"/>
</dbReference>
<feature type="domain" description="Ig-like" evidence="7">
    <location>
        <begin position="1"/>
        <end position="74"/>
    </location>
</feature>
<proteinExistence type="predicted"/>